<keyword evidence="2" id="KW-1185">Reference proteome</keyword>
<reference evidence="2" key="1">
    <citation type="submission" date="2017-01" db="EMBL/GenBank/DDBJ databases">
        <authorList>
            <person name="Varghese N."/>
            <person name="Submissions S."/>
        </authorList>
    </citation>
    <scope>NUCLEOTIDE SEQUENCE [LARGE SCALE GENOMIC DNA]</scope>
    <source>
        <strain evidence="2">DSM 23145</strain>
    </source>
</reference>
<evidence type="ECO:0008006" key="3">
    <source>
        <dbReference type="Google" id="ProtNLM"/>
    </source>
</evidence>
<dbReference type="STRING" id="713588.SAMN05421789_10826"/>
<dbReference type="EMBL" id="FTOI01000008">
    <property type="protein sequence ID" value="SIS83164.1"/>
    <property type="molecule type" value="Genomic_DNA"/>
</dbReference>
<proteinExistence type="predicted"/>
<name>A0A1N7MAN7_9FLAO</name>
<organism evidence="1 2">
    <name type="scientific">Kaistella chaponensis</name>
    <dbReference type="NCBI Taxonomy" id="713588"/>
    <lineage>
        <taxon>Bacteria</taxon>
        <taxon>Pseudomonadati</taxon>
        <taxon>Bacteroidota</taxon>
        <taxon>Flavobacteriia</taxon>
        <taxon>Flavobacteriales</taxon>
        <taxon>Weeksellaceae</taxon>
        <taxon>Chryseobacterium group</taxon>
        <taxon>Kaistella</taxon>
    </lineage>
</organism>
<evidence type="ECO:0000313" key="2">
    <source>
        <dbReference type="Proteomes" id="UP000185839"/>
    </source>
</evidence>
<dbReference type="AlphaFoldDB" id="A0A1N7MAN7"/>
<protein>
    <recommendedName>
        <fullName evidence="3">Lipoprotein</fullName>
    </recommendedName>
</protein>
<dbReference type="RefSeq" id="WP_076387205.1">
    <property type="nucleotide sequence ID" value="NZ_FTOI01000008.1"/>
</dbReference>
<dbReference type="Pfam" id="PF19643">
    <property type="entry name" value="DUF6146"/>
    <property type="match status" value="1"/>
</dbReference>
<accession>A0A1N7MAN7</accession>
<dbReference type="Proteomes" id="UP000185839">
    <property type="component" value="Unassembled WGS sequence"/>
</dbReference>
<gene>
    <name evidence="1" type="ORF">SAMN05421789_10826</name>
</gene>
<dbReference type="InterPro" id="IPR046144">
    <property type="entry name" value="DUF6146"/>
</dbReference>
<evidence type="ECO:0000313" key="1">
    <source>
        <dbReference type="EMBL" id="SIS83164.1"/>
    </source>
</evidence>
<sequence length="138" mass="16517">MKKIMFLIMVSLFVFSCGPQNKIAENKENHEIKPTKNEDDEWELDVLDTQYEYFITAVAKPMSMYSESYLKSRNTFLVTEWNSNFFTGKYRNVIESTIEYNPNENYGLKFEYRLYQVFAYVQWKYGVKMNGLSQTEVR</sequence>
<dbReference type="PROSITE" id="PS51257">
    <property type="entry name" value="PROKAR_LIPOPROTEIN"/>
    <property type="match status" value="1"/>
</dbReference>
<dbReference type="OrthoDB" id="1119488at2"/>